<evidence type="ECO:0000259" key="1">
    <source>
        <dbReference type="Pfam" id="PF01590"/>
    </source>
</evidence>
<evidence type="ECO:0000313" key="3">
    <source>
        <dbReference type="Proteomes" id="UP001449657"/>
    </source>
</evidence>
<organism evidence="2 3">
    <name type="scientific">Chitinophaga caseinilytica</name>
    <dbReference type="NCBI Taxonomy" id="2267521"/>
    <lineage>
        <taxon>Bacteria</taxon>
        <taxon>Pseudomonadati</taxon>
        <taxon>Bacteroidota</taxon>
        <taxon>Chitinophagia</taxon>
        <taxon>Chitinophagales</taxon>
        <taxon>Chitinophagaceae</taxon>
        <taxon>Chitinophaga</taxon>
    </lineage>
</organism>
<keyword evidence="3" id="KW-1185">Reference proteome</keyword>
<name>A0ABZ2ZB36_9BACT</name>
<dbReference type="RefSeq" id="WP_341843594.1">
    <property type="nucleotide sequence ID" value="NZ_CP149792.1"/>
</dbReference>
<feature type="domain" description="GAF" evidence="1">
    <location>
        <begin position="151"/>
        <end position="217"/>
    </location>
</feature>
<gene>
    <name evidence="2" type="ORF">WJU22_12650</name>
</gene>
<evidence type="ECO:0000313" key="2">
    <source>
        <dbReference type="EMBL" id="WZN49019.1"/>
    </source>
</evidence>
<dbReference type="Proteomes" id="UP001449657">
    <property type="component" value="Chromosome"/>
</dbReference>
<proteinExistence type="predicted"/>
<dbReference type="SUPFAM" id="SSF55781">
    <property type="entry name" value="GAF domain-like"/>
    <property type="match status" value="1"/>
</dbReference>
<dbReference type="Gene3D" id="3.30.450.40">
    <property type="match status" value="1"/>
</dbReference>
<sequence>MLFNQLEIQFRYPLEGFPAELLLTANVTWNTLQHCYSLDNVRLPGNTGMSVMPPIQLKKKNNQWVHTDSESSTLLSESAGAAIDEAEENKVNCLNNDCPKLGYYLEKAISADGADFGNIQLFNPSYRSLSIVTQRGFRRDFLTHFNVVTAGDRSACGDALRTGQPVVIPDVSQLQSYSQHWDVAARAGYRSVISTPVTTGNRFIGMLSTHSSKPHWQWNIREHQQIAADLGLCLEARLP</sequence>
<dbReference type="InterPro" id="IPR003018">
    <property type="entry name" value="GAF"/>
</dbReference>
<dbReference type="InterPro" id="IPR029016">
    <property type="entry name" value="GAF-like_dom_sf"/>
</dbReference>
<dbReference type="EMBL" id="CP150096">
    <property type="protein sequence ID" value="WZN49019.1"/>
    <property type="molecule type" value="Genomic_DNA"/>
</dbReference>
<reference evidence="2 3" key="1">
    <citation type="submission" date="2024-03" db="EMBL/GenBank/DDBJ databases">
        <title>Chitinophaga caseinilytica sp. nov., a casein hydrolysing bacterium isolated from forest soil.</title>
        <authorList>
            <person name="Lee D.S."/>
            <person name="Han D.M."/>
            <person name="Baek J.H."/>
            <person name="Choi D.G."/>
            <person name="Jeon J.H."/>
            <person name="Jeon C.O."/>
        </authorList>
    </citation>
    <scope>NUCLEOTIDE SEQUENCE [LARGE SCALE GENOMIC DNA]</scope>
    <source>
        <strain evidence="2 3">KACC 19118</strain>
    </source>
</reference>
<dbReference type="Pfam" id="PF01590">
    <property type="entry name" value="GAF"/>
    <property type="match status" value="1"/>
</dbReference>
<protein>
    <submittedName>
        <fullName evidence="2">GAF domain-containing protein</fullName>
    </submittedName>
</protein>
<accession>A0ABZ2ZB36</accession>